<dbReference type="Proteomes" id="UP000018130">
    <property type="component" value="Unassembled WGS sequence"/>
</dbReference>
<accession>T2JVA6</accession>
<evidence type="ECO:0000313" key="1">
    <source>
        <dbReference type="EMBL" id="CCQ69748.1"/>
    </source>
</evidence>
<reference evidence="1 2" key="1">
    <citation type="submission" date="2013-01" db="EMBL/GenBank/DDBJ databases">
        <authorList>
            <person name="Bench S."/>
        </authorList>
    </citation>
    <scope>NUCLEOTIDE SEQUENCE [LARGE SCALE GENOMIC DNA]</scope>
    <source>
        <strain evidence="1 2">WH 0402</strain>
    </source>
</reference>
<protein>
    <submittedName>
        <fullName evidence="1">Uncharacterized protein</fullName>
    </submittedName>
</protein>
<organism evidence="1 2">
    <name type="scientific">Crocosphaera watsonii WH 0402</name>
    <dbReference type="NCBI Taxonomy" id="1284629"/>
    <lineage>
        <taxon>Bacteria</taxon>
        <taxon>Bacillati</taxon>
        <taxon>Cyanobacteriota</taxon>
        <taxon>Cyanophyceae</taxon>
        <taxon>Oscillatoriophycideae</taxon>
        <taxon>Chroococcales</taxon>
        <taxon>Aphanothecaceae</taxon>
        <taxon>Crocosphaera</taxon>
    </lineage>
</organism>
<dbReference type="AlphaFoldDB" id="T2JVA6"/>
<gene>
    <name evidence="1" type="ORF">CWATWH0402_3853</name>
</gene>
<comment type="caution">
    <text evidence="1">The sequence shown here is derived from an EMBL/GenBank/DDBJ whole genome shotgun (WGS) entry which is preliminary data.</text>
</comment>
<dbReference type="EMBL" id="CAQN01001031">
    <property type="protein sequence ID" value="CCQ69748.1"/>
    <property type="molecule type" value="Genomic_DNA"/>
</dbReference>
<reference evidence="1 2" key="2">
    <citation type="submission" date="2013-09" db="EMBL/GenBank/DDBJ databases">
        <title>Whole genome comparison of six Crocosphaera watsonii strains with differing phenotypes.</title>
        <authorList>
            <person name="Bench S.R."/>
            <person name="Heller P."/>
            <person name="Frank I."/>
            <person name="Arciniega M."/>
            <person name="Shilova I.N."/>
            <person name="Zehr J.P."/>
        </authorList>
    </citation>
    <scope>NUCLEOTIDE SEQUENCE [LARGE SCALE GENOMIC DNA]</scope>
    <source>
        <strain evidence="1 2">WH 0402</strain>
    </source>
</reference>
<sequence length="54" mass="5975">MVICPNNSLNWQILKSLPLLADSLQMLSNTAKIRIYPPPGTGTPMDVMVEDSFL</sequence>
<proteinExistence type="predicted"/>
<evidence type="ECO:0000313" key="2">
    <source>
        <dbReference type="Proteomes" id="UP000018130"/>
    </source>
</evidence>
<name>T2JVA6_CROWT</name>
<dbReference type="RefSeq" id="WP_231599489.1">
    <property type="nucleotide sequence ID" value="NZ_CAQN01001031.1"/>
</dbReference>